<accession>A0AAW5C3L2</accession>
<organism evidence="2 3">
    <name type="scientific">Odoribacter splanchnicus</name>
    <dbReference type="NCBI Taxonomy" id="28118"/>
    <lineage>
        <taxon>Bacteria</taxon>
        <taxon>Pseudomonadati</taxon>
        <taxon>Bacteroidota</taxon>
        <taxon>Bacteroidia</taxon>
        <taxon>Bacteroidales</taxon>
        <taxon>Odoribacteraceae</taxon>
        <taxon>Odoribacter</taxon>
    </lineage>
</organism>
<reference evidence="2" key="1">
    <citation type="submission" date="2022-01" db="EMBL/GenBank/DDBJ databases">
        <title>Collection of gut derived symbiotic bacterial strains cultured from healthy donors.</title>
        <authorList>
            <person name="Lin H."/>
            <person name="Kohout C."/>
            <person name="Waligurski E."/>
            <person name="Pamer E.G."/>
        </authorList>
    </citation>
    <scope>NUCLEOTIDE SEQUENCE</scope>
    <source>
        <strain evidence="2">DFI.1.149</strain>
    </source>
</reference>
<proteinExistence type="predicted"/>
<gene>
    <name evidence="2" type="ORF">L0P03_01280</name>
</gene>
<protein>
    <recommendedName>
        <fullName evidence="4">DUF3108 domain-containing protein</fullName>
    </recommendedName>
</protein>
<comment type="caution">
    <text evidence="2">The sequence shown here is derived from an EMBL/GenBank/DDBJ whole genome shotgun (WGS) entry which is preliminary data.</text>
</comment>
<dbReference type="Proteomes" id="UP001199750">
    <property type="component" value="Unassembled WGS sequence"/>
</dbReference>
<sequence>MKTIFSLIFISIFLSSNIFAQDPSLSFEGNKIYINNCQWGYFPVMGSIYANHIKMNNASNLDYEIYNKYTSIFSFDKGKKEIHMKYKKRDQYGNSNTYSEYLCTIDVDEIKKYKTYKDWDGKNGISDAYYDYRYKIFQQNQKQHKKPNVEFSTAQEKKDKDSNTIFSFRITNNNLSKSIVAIQFQYESTMYDLMSVIKETHVENKKISISPQTYVDYNFRIDYNSKNEGYSYRLYVIEVIYEDGSFDKGCLQIH</sequence>
<evidence type="ECO:0008006" key="4">
    <source>
        <dbReference type="Google" id="ProtNLM"/>
    </source>
</evidence>
<dbReference type="AlphaFoldDB" id="A0AAW5C3L2"/>
<evidence type="ECO:0000313" key="2">
    <source>
        <dbReference type="EMBL" id="MCG4958490.1"/>
    </source>
</evidence>
<evidence type="ECO:0000256" key="1">
    <source>
        <dbReference type="SAM" id="SignalP"/>
    </source>
</evidence>
<dbReference type="EMBL" id="JAKNDN010000002">
    <property type="protein sequence ID" value="MCG4958490.1"/>
    <property type="molecule type" value="Genomic_DNA"/>
</dbReference>
<feature type="signal peptide" evidence="1">
    <location>
        <begin position="1"/>
        <end position="20"/>
    </location>
</feature>
<keyword evidence="1" id="KW-0732">Signal</keyword>
<dbReference type="RefSeq" id="WP_172721155.1">
    <property type="nucleotide sequence ID" value="NZ_JAHONW010000010.1"/>
</dbReference>
<feature type="chain" id="PRO_5043711472" description="DUF3108 domain-containing protein" evidence="1">
    <location>
        <begin position="21"/>
        <end position="254"/>
    </location>
</feature>
<evidence type="ECO:0000313" key="3">
    <source>
        <dbReference type="Proteomes" id="UP001199750"/>
    </source>
</evidence>
<name>A0AAW5C3L2_9BACT</name>